<organism evidence="1 2">
    <name type="scientific">Oryza rufipogon</name>
    <name type="common">Brownbeard rice</name>
    <name type="synonym">Asian wild rice</name>
    <dbReference type="NCBI Taxonomy" id="4529"/>
    <lineage>
        <taxon>Eukaryota</taxon>
        <taxon>Viridiplantae</taxon>
        <taxon>Streptophyta</taxon>
        <taxon>Embryophyta</taxon>
        <taxon>Tracheophyta</taxon>
        <taxon>Spermatophyta</taxon>
        <taxon>Magnoliopsida</taxon>
        <taxon>Liliopsida</taxon>
        <taxon>Poales</taxon>
        <taxon>Poaceae</taxon>
        <taxon>BOP clade</taxon>
        <taxon>Oryzoideae</taxon>
        <taxon>Oryzeae</taxon>
        <taxon>Oryzinae</taxon>
        <taxon>Oryza</taxon>
    </lineage>
</organism>
<keyword evidence="2" id="KW-1185">Reference proteome</keyword>
<evidence type="ECO:0000313" key="2">
    <source>
        <dbReference type="Proteomes" id="UP000008022"/>
    </source>
</evidence>
<dbReference type="HOGENOM" id="CLU_1663601_0_0_1"/>
<protein>
    <submittedName>
        <fullName evidence="1">Uncharacterized protein</fullName>
    </submittedName>
</protein>
<sequence length="159" mass="17093">MAAPLLLSLGAGGHHTWSGAPHPFSLASPSMSHLSARVPRRTAAQLVRGRLPQAGSALPLTVLAADGPICQFGRAVYYWHAPCTSQEGHGFATMDSSFCACMSIASILLIDHRLQIYSPQDQGKNSGYQFHYSGENLRIFIAADKIVAPSDKLPSKEFD</sequence>
<proteinExistence type="predicted"/>
<accession>A0A0E0PAN1</accession>
<reference evidence="1" key="2">
    <citation type="submission" date="2015-06" db="UniProtKB">
        <authorList>
            <consortium name="EnsemblPlants"/>
        </authorList>
    </citation>
    <scope>IDENTIFICATION</scope>
</reference>
<dbReference type="AlphaFoldDB" id="A0A0E0PAN1"/>
<name>A0A0E0PAN1_ORYRU</name>
<dbReference type="Proteomes" id="UP000008022">
    <property type="component" value="Unassembled WGS sequence"/>
</dbReference>
<reference evidence="2" key="1">
    <citation type="submission" date="2013-06" db="EMBL/GenBank/DDBJ databases">
        <authorList>
            <person name="Zhao Q."/>
        </authorList>
    </citation>
    <scope>NUCLEOTIDE SEQUENCE</scope>
    <source>
        <strain evidence="2">cv. W1943</strain>
    </source>
</reference>
<dbReference type="Gramene" id="ORUFI04G17790.1">
    <property type="protein sequence ID" value="ORUFI04G17790.1"/>
    <property type="gene ID" value="ORUFI04G17790"/>
</dbReference>
<dbReference type="EnsemblPlants" id="ORUFI04G17790.1">
    <property type="protein sequence ID" value="ORUFI04G17790.1"/>
    <property type="gene ID" value="ORUFI04G17790"/>
</dbReference>
<evidence type="ECO:0000313" key="1">
    <source>
        <dbReference type="EnsemblPlants" id="ORUFI04G17790.1"/>
    </source>
</evidence>